<dbReference type="AlphaFoldDB" id="Q6KHF1"/>
<reference evidence="1 2" key="1">
    <citation type="journal article" date="2004" name="Genome Res.">
        <title>The complete genome and proteome of Mycoplasma mobile.</title>
        <authorList>
            <person name="Jaffe J.D."/>
            <person name="Stange-Thomann N."/>
            <person name="Smith C."/>
            <person name="DeCaprio D."/>
            <person name="Fisher S."/>
            <person name="Butler J."/>
            <person name="Calvo S."/>
            <person name="Elkins T."/>
            <person name="FitzGerald M.G."/>
            <person name="Hafez N."/>
            <person name="Kodira C.D."/>
            <person name="Major J."/>
            <person name="Wang S."/>
            <person name="Wilkinson J."/>
            <person name="Nicol R."/>
            <person name="Nusbaum C."/>
            <person name="Birren B."/>
            <person name="Berg H.C."/>
            <person name="Church G.M."/>
        </authorList>
    </citation>
    <scope>NUCLEOTIDE SEQUENCE [LARGE SCALE GENOMIC DNA]</scope>
    <source>
        <strain evidence="2">ATCC 43663 / 163K / NCTC 11711</strain>
    </source>
</reference>
<sequence>MELSLITYLDAKNKNLDNIKSILEVQKIAKFEFILIADNLNQTAFKKLLDLENNFKTNDFKIIFNEKKQGEIQGIFDAVKISNKTFTLIQPNFSSYKKNFVEDVSHLLKSKNIADIIEFRPDIEGLTHWNPKLRFNFETLESIFENEKIAEVLVYAFPFIFNKIFRKEILLKAFENKNLSENTSIFELFYYILPFAKTYMTFNKELSKESINKSHFNSYLVFFKTWKKLENFYNSSHQNLIQELIYAKFFCLQVLIPGFLGHINRKKIISLSYNFIDKANSQLNSNYYEKLKSIHEAEFKNLAVNSKYMMLKNSEVEFLEKVTPKSKWVKILKNFE</sequence>
<keyword evidence="2" id="KW-1185">Reference proteome</keyword>
<dbReference type="KEGG" id="mmo:MMOB4930"/>
<dbReference type="RefSeq" id="WP_011265013.1">
    <property type="nucleotide sequence ID" value="NC_006908.1"/>
</dbReference>
<organism evidence="1 2">
    <name type="scientific">Mycoplasma mobile (strain ATCC 43663 / 163K / NCTC 11711)</name>
    <name type="common">Mesomycoplasma mobile</name>
    <dbReference type="NCBI Taxonomy" id="267748"/>
    <lineage>
        <taxon>Bacteria</taxon>
        <taxon>Bacillati</taxon>
        <taxon>Mycoplasmatota</taxon>
        <taxon>Mycoplasmoidales</taxon>
        <taxon>Metamycoplasmataceae</taxon>
        <taxon>Mesomycoplasma</taxon>
    </lineage>
</organism>
<protein>
    <submittedName>
        <fullName evidence="1">Expressed protein</fullName>
    </submittedName>
</protein>
<dbReference type="CAZy" id="GT2">
    <property type="family name" value="Glycosyltransferase Family 2"/>
</dbReference>
<accession>Q6KHF1</accession>
<gene>
    <name evidence="1" type="ordered locus">MMOB4930</name>
</gene>
<evidence type="ECO:0000313" key="2">
    <source>
        <dbReference type="Proteomes" id="UP000009072"/>
    </source>
</evidence>
<name>Q6KHF1_MYCM1</name>
<dbReference type="STRING" id="267748.MMOB4930"/>
<evidence type="ECO:0000313" key="1">
    <source>
        <dbReference type="EMBL" id="AAT27979.1"/>
    </source>
</evidence>
<dbReference type="Proteomes" id="UP000009072">
    <property type="component" value="Chromosome"/>
</dbReference>
<dbReference type="OrthoDB" id="387866at2"/>
<dbReference type="EMBL" id="AE017308">
    <property type="protein sequence ID" value="AAT27979.1"/>
    <property type="molecule type" value="Genomic_DNA"/>
</dbReference>
<dbReference type="HOGENOM" id="CLU_071549_0_0_14"/>
<proteinExistence type="predicted"/>